<organism evidence="1 2">
    <name type="scientific">Fusarium piperis</name>
    <dbReference type="NCBI Taxonomy" id="1435070"/>
    <lineage>
        <taxon>Eukaryota</taxon>
        <taxon>Fungi</taxon>
        <taxon>Dikarya</taxon>
        <taxon>Ascomycota</taxon>
        <taxon>Pezizomycotina</taxon>
        <taxon>Sordariomycetes</taxon>
        <taxon>Hypocreomycetidae</taxon>
        <taxon>Hypocreales</taxon>
        <taxon>Nectriaceae</taxon>
        <taxon>Fusarium</taxon>
        <taxon>Fusarium solani species complex</taxon>
    </lineage>
</organism>
<dbReference type="Proteomes" id="UP001140502">
    <property type="component" value="Unassembled WGS sequence"/>
</dbReference>
<evidence type="ECO:0008006" key="3">
    <source>
        <dbReference type="Google" id="ProtNLM"/>
    </source>
</evidence>
<accession>A0A9W8TC11</accession>
<protein>
    <recommendedName>
        <fullName evidence="3">Mating type protein 1-1-2</fullName>
    </recommendedName>
</protein>
<dbReference type="Pfam" id="PF17043">
    <property type="entry name" value="MAT1-1-2"/>
    <property type="match status" value="1"/>
</dbReference>
<dbReference type="AlphaFoldDB" id="A0A9W8TC11"/>
<keyword evidence="2" id="KW-1185">Reference proteome</keyword>
<name>A0A9W8TC11_9HYPO</name>
<evidence type="ECO:0000313" key="2">
    <source>
        <dbReference type="Proteomes" id="UP001140502"/>
    </source>
</evidence>
<comment type="caution">
    <text evidence="1">The sequence shown here is derived from an EMBL/GenBank/DDBJ whole genome shotgun (WGS) entry which is preliminary data.</text>
</comment>
<dbReference type="EMBL" id="JAPEUR010000435">
    <property type="protein sequence ID" value="KAJ4309433.1"/>
    <property type="molecule type" value="Genomic_DNA"/>
</dbReference>
<evidence type="ECO:0000313" key="1">
    <source>
        <dbReference type="EMBL" id="KAJ4309433.1"/>
    </source>
</evidence>
<reference evidence="1" key="1">
    <citation type="submission" date="2022-10" db="EMBL/GenBank/DDBJ databases">
        <title>Tapping the CABI collections for fungal endophytes: first genome assemblies for Collariella, Neodidymelliopsis, Ascochyta clinopodiicola, Didymella pomorum, Didymosphaeria variabile, Neocosmospora piperis and Neocucurbitaria cava.</title>
        <authorList>
            <person name="Hill R."/>
        </authorList>
    </citation>
    <scope>NUCLEOTIDE SEQUENCE</scope>
    <source>
        <strain evidence="1">IMI 366586</strain>
    </source>
</reference>
<proteinExistence type="predicted"/>
<dbReference type="OrthoDB" id="5148912at2759"/>
<gene>
    <name evidence="1" type="ORF">N0V84_011502</name>
</gene>
<dbReference type="InterPro" id="IPR031472">
    <property type="entry name" value="MAT1-1-2/MatA-2/Smr1"/>
</dbReference>
<sequence>MENLFSFTPLWSEISIAKRIDPALKPLQGIVLQRTLRKIPLPESETQMLQTEDILESVASLISELLQDLAEDNDILTNIRNLAARDTPGQKPSVIVQASISMWYAEAIAAFRKHHEANRYDSMELTGLRRGIPWARNSTEHFPFANLGFIAMLIVGEVWEQPAEPKFKSASLIAHTTLTFLYVAHVLGDHLADYPWNKLSEYFQEQAATAFLFKISLSIAAQGYRLSQPSQTPAIEFNVAPNTLRVSDQGRKLLVKVALDEEWRSLPFWHPYRRVPGSPWNNYIVNTQLPTFSATPLPPPDEVEYQLPSSAYTLTDGFENAYDFKRAEMAQDTHGNGRSLSLDDQEEQIKALAQLAGGTFPDLRPFGLPPDDISDISGEYLHFTPASSPGFRV</sequence>